<dbReference type="Gene3D" id="3.40.50.150">
    <property type="entry name" value="Vaccinia Virus protein VP39"/>
    <property type="match status" value="1"/>
</dbReference>
<dbReference type="EMBL" id="CAMXCT030001929">
    <property type="protein sequence ID" value="CAL4781569.1"/>
    <property type="molecule type" value="Genomic_DNA"/>
</dbReference>
<gene>
    <name evidence="1" type="ORF">C1SCF055_LOCUS20914</name>
</gene>
<dbReference type="OrthoDB" id="406312at2759"/>
<organism evidence="1">
    <name type="scientific">Cladocopium goreaui</name>
    <dbReference type="NCBI Taxonomy" id="2562237"/>
    <lineage>
        <taxon>Eukaryota</taxon>
        <taxon>Sar</taxon>
        <taxon>Alveolata</taxon>
        <taxon>Dinophyceae</taxon>
        <taxon>Suessiales</taxon>
        <taxon>Symbiodiniaceae</taxon>
        <taxon>Cladocopium</taxon>
    </lineage>
</organism>
<reference evidence="1" key="1">
    <citation type="submission" date="2022-10" db="EMBL/GenBank/DDBJ databases">
        <authorList>
            <person name="Chen Y."/>
            <person name="Dougan E. K."/>
            <person name="Chan C."/>
            <person name="Rhodes N."/>
            <person name="Thang M."/>
        </authorList>
    </citation>
    <scope>NUCLEOTIDE SEQUENCE</scope>
</reference>
<dbReference type="Gene3D" id="3.90.120.10">
    <property type="entry name" value="DNA Methylase, subunit A, domain 2"/>
    <property type="match status" value="1"/>
</dbReference>
<comment type="caution">
    <text evidence="1">The sequence shown here is derived from an EMBL/GenBank/DDBJ whole genome shotgun (WGS) entry which is preliminary data.</text>
</comment>
<evidence type="ECO:0000313" key="2">
    <source>
        <dbReference type="EMBL" id="CAL1147632.1"/>
    </source>
</evidence>
<evidence type="ECO:0000313" key="3">
    <source>
        <dbReference type="EMBL" id="CAL4781569.1"/>
    </source>
</evidence>
<protein>
    <submittedName>
        <fullName evidence="3">PABC domain-containing protein</fullName>
    </submittedName>
</protein>
<keyword evidence="4" id="KW-1185">Reference proteome</keyword>
<accession>A0A9P1CNI0</accession>
<proteinExistence type="predicted"/>
<sequence>MGKQLRESDPCFKTHQSYYKQVKPLVDVMIIENVPEYKPCVIQKELGPEWQMESAVVDPRVFGVAASRSRLYAICWKTETVTWRADVKMKEVIDLLTSSVVAEAGSFYWKDLPKSQLTDSQERVLADYKKLTSLRYCDLSQYPSNDRARGECSDGTLPTLTTNSSKIYSQDKQRFLTGEEMLNSMVLPTTKEQSHTCGAPKLELGDMGNTMMAKCAGNSMSAACMGAIAMVALLALEPR</sequence>
<evidence type="ECO:0000313" key="4">
    <source>
        <dbReference type="Proteomes" id="UP001152797"/>
    </source>
</evidence>
<reference evidence="2" key="2">
    <citation type="submission" date="2024-04" db="EMBL/GenBank/DDBJ databases">
        <authorList>
            <person name="Chen Y."/>
            <person name="Shah S."/>
            <person name="Dougan E. K."/>
            <person name="Thang M."/>
            <person name="Chan C."/>
        </authorList>
    </citation>
    <scope>NUCLEOTIDE SEQUENCE [LARGE SCALE GENOMIC DNA]</scope>
</reference>
<evidence type="ECO:0000313" key="1">
    <source>
        <dbReference type="EMBL" id="CAI3994257.1"/>
    </source>
</evidence>
<dbReference type="InterPro" id="IPR029063">
    <property type="entry name" value="SAM-dependent_MTases_sf"/>
</dbReference>
<dbReference type="EMBL" id="CAMXCT010001929">
    <property type="protein sequence ID" value="CAI3994257.1"/>
    <property type="molecule type" value="Genomic_DNA"/>
</dbReference>
<dbReference type="EMBL" id="CAMXCT020001929">
    <property type="protein sequence ID" value="CAL1147632.1"/>
    <property type="molecule type" value="Genomic_DNA"/>
</dbReference>
<name>A0A9P1CNI0_9DINO</name>
<dbReference type="SUPFAM" id="SSF53335">
    <property type="entry name" value="S-adenosyl-L-methionine-dependent methyltransferases"/>
    <property type="match status" value="1"/>
</dbReference>
<dbReference type="Proteomes" id="UP001152797">
    <property type="component" value="Unassembled WGS sequence"/>
</dbReference>
<dbReference type="AlphaFoldDB" id="A0A9P1CNI0"/>